<sequence>MELLELMKKRRSIRKYTQEEVPEEKLEMILQAGLLSASGRGIRPWEFIAVRNRETLRAMSGCRVGAAKMLEGADCAVVVIADAGKTDVWTEDCSIAMSNMHLMADSLGIGSCWIQGRLREAEKGTAEEYLRQLLHYPENFKLEAILSLGIPAEHPTPHTLAEVETAKIHRERY</sequence>
<protein>
    <submittedName>
        <fullName evidence="2">Nitroreductase</fullName>
    </submittedName>
</protein>
<feature type="domain" description="Nitroreductase" evidence="1">
    <location>
        <begin position="66"/>
        <end position="149"/>
    </location>
</feature>
<gene>
    <name evidence="2" type="ORF">SAMN02745158_01284</name>
</gene>
<accession>A0A1M4VLE2</accession>
<dbReference type="CDD" id="cd02151">
    <property type="entry name" value="nitroreductase"/>
    <property type="match status" value="1"/>
</dbReference>
<dbReference type="EMBL" id="FQVI01000004">
    <property type="protein sequence ID" value="SHE69748.1"/>
    <property type="molecule type" value="Genomic_DNA"/>
</dbReference>
<dbReference type="AlphaFoldDB" id="A0A1M4VLE2"/>
<dbReference type="Pfam" id="PF00881">
    <property type="entry name" value="Nitroreductase"/>
    <property type="match status" value="2"/>
</dbReference>
<dbReference type="InterPro" id="IPR050627">
    <property type="entry name" value="Nitroreductase/BluB"/>
</dbReference>
<evidence type="ECO:0000313" key="2">
    <source>
        <dbReference type="EMBL" id="SHE69748.1"/>
    </source>
</evidence>
<dbReference type="STRING" id="1122155.SAMN02745158_01284"/>
<name>A0A1M4VLE2_9CLOT</name>
<dbReference type="PANTHER" id="PTHR23026">
    <property type="entry name" value="NADPH NITROREDUCTASE"/>
    <property type="match status" value="1"/>
</dbReference>
<reference evidence="2 3" key="1">
    <citation type="submission" date="2016-11" db="EMBL/GenBank/DDBJ databases">
        <authorList>
            <person name="Jaros S."/>
            <person name="Januszkiewicz K."/>
            <person name="Wedrychowicz H."/>
        </authorList>
    </citation>
    <scope>NUCLEOTIDE SEQUENCE [LARGE SCALE GENOMIC DNA]</scope>
    <source>
        <strain evidence="2 3">DSM 17459</strain>
    </source>
</reference>
<dbReference type="Gene3D" id="3.40.109.10">
    <property type="entry name" value="NADH Oxidase"/>
    <property type="match status" value="1"/>
</dbReference>
<dbReference type="PANTHER" id="PTHR23026:SF117">
    <property type="entry name" value="NITROREDUCTASE"/>
    <property type="match status" value="1"/>
</dbReference>
<dbReference type="Proteomes" id="UP000184245">
    <property type="component" value="Unassembled WGS sequence"/>
</dbReference>
<dbReference type="RefSeq" id="WP_072850056.1">
    <property type="nucleotide sequence ID" value="NZ_FQVI01000004.1"/>
</dbReference>
<dbReference type="InterPro" id="IPR000415">
    <property type="entry name" value="Nitroreductase-like"/>
</dbReference>
<dbReference type="OrthoDB" id="9783470at2"/>
<dbReference type="GO" id="GO:0016491">
    <property type="term" value="F:oxidoreductase activity"/>
    <property type="evidence" value="ECO:0007669"/>
    <property type="project" value="InterPro"/>
</dbReference>
<dbReference type="InterPro" id="IPR029479">
    <property type="entry name" value="Nitroreductase"/>
</dbReference>
<proteinExistence type="predicted"/>
<evidence type="ECO:0000313" key="3">
    <source>
        <dbReference type="Proteomes" id="UP000184245"/>
    </source>
</evidence>
<keyword evidence="3" id="KW-1185">Reference proteome</keyword>
<feature type="domain" description="Nitroreductase" evidence="1">
    <location>
        <begin position="8"/>
        <end position="58"/>
    </location>
</feature>
<evidence type="ECO:0000259" key="1">
    <source>
        <dbReference type="Pfam" id="PF00881"/>
    </source>
</evidence>
<organism evidence="2 3">
    <name type="scientific">Lactonifactor longoviformis DSM 17459</name>
    <dbReference type="NCBI Taxonomy" id="1122155"/>
    <lineage>
        <taxon>Bacteria</taxon>
        <taxon>Bacillati</taxon>
        <taxon>Bacillota</taxon>
        <taxon>Clostridia</taxon>
        <taxon>Eubacteriales</taxon>
        <taxon>Clostridiaceae</taxon>
        <taxon>Lactonifactor</taxon>
    </lineage>
</organism>
<dbReference type="SUPFAM" id="SSF55469">
    <property type="entry name" value="FMN-dependent nitroreductase-like"/>
    <property type="match status" value="1"/>
</dbReference>